<evidence type="ECO:0000256" key="1">
    <source>
        <dbReference type="SAM" id="MobiDB-lite"/>
    </source>
</evidence>
<gene>
    <name evidence="2" type="ORF">LITE_LOCUS45840</name>
</gene>
<comment type="caution">
    <text evidence="2">The sequence shown here is derived from an EMBL/GenBank/DDBJ whole genome shotgun (WGS) entry which is preliminary data.</text>
</comment>
<evidence type="ECO:0000313" key="3">
    <source>
        <dbReference type="Proteomes" id="UP001154282"/>
    </source>
</evidence>
<proteinExistence type="predicted"/>
<protein>
    <submittedName>
        <fullName evidence="2">Uncharacterized protein</fullName>
    </submittedName>
</protein>
<accession>A0AAV0R0Y8</accession>
<dbReference type="Proteomes" id="UP001154282">
    <property type="component" value="Unassembled WGS sequence"/>
</dbReference>
<organism evidence="2 3">
    <name type="scientific">Linum tenue</name>
    <dbReference type="NCBI Taxonomy" id="586396"/>
    <lineage>
        <taxon>Eukaryota</taxon>
        <taxon>Viridiplantae</taxon>
        <taxon>Streptophyta</taxon>
        <taxon>Embryophyta</taxon>
        <taxon>Tracheophyta</taxon>
        <taxon>Spermatophyta</taxon>
        <taxon>Magnoliopsida</taxon>
        <taxon>eudicotyledons</taxon>
        <taxon>Gunneridae</taxon>
        <taxon>Pentapetalae</taxon>
        <taxon>rosids</taxon>
        <taxon>fabids</taxon>
        <taxon>Malpighiales</taxon>
        <taxon>Linaceae</taxon>
        <taxon>Linum</taxon>
    </lineage>
</organism>
<feature type="compositionally biased region" description="Basic and acidic residues" evidence="1">
    <location>
        <begin position="1"/>
        <end position="19"/>
    </location>
</feature>
<keyword evidence="3" id="KW-1185">Reference proteome</keyword>
<name>A0AAV0R0Y8_9ROSI</name>
<reference evidence="2" key="1">
    <citation type="submission" date="2022-08" db="EMBL/GenBank/DDBJ databases">
        <authorList>
            <person name="Gutierrez-Valencia J."/>
        </authorList>
    </citation>
    <scope>NUCLEOTIDE SEQUENCE</scope>
</reference>
<dbReference type="AlphaFoldDB" id="A0AAV0R0Y8"/>
<dbReference type="EMBL" id="CAMGYJ010000010">
    <property type="protein sequence ID" value="CAI0551160.1"/>
    <property type="molecule type" value="Genomic_DNA"/>
</dbReference>
<sequence>MAKGSDRGEKEERTEEKVRSPPARTGVPPATDAAEKTGVPL</sequence>
<feature type="region of interest" description="Disordered" evidence="1">
    <location>
        <begin position="1"/>
        <end position="41"/>
    </location>
</feature>
<evidence type="ECO:0000313" key="2">
    <source>
        <dbReference type="EMBL" id="CAI0551160.1"/>
    </source>
</evidence>